<dbReference type="Pfam" id="PF00403">
    <property type="entry name" value="HMA"/>
    <property type="match status" value="1"/>
</dbReference>
<dbReference type="PROSITE" id="PS50846">
    <property type="entry name" value="HMA_2"/>
    <property type="match status" value="1"/>
</dbReference>
<dbReference type="EMBL" id="JAINZW010000004">
    <property type="protein sequence ID" value="MBZ4040003.1"/>
    <property type="molecule type" value="Genomic_DNA"/>
</dbReference>
<dbReference type="CDD" id="cd00371">
    <property type="entry name" value="HMA"/>
    <property type="match status" value="1"/>
</dbReference>
<accession>A0ABS7T807</accession>
<feature type="domain" description="HMA" evidence="1">
    <location>
        <begin position="1"/>
        <end position="62"/>
    </location>
</feature>
<organism evidence="2 3">
    <name type="scientific">Novilysobacter selenitireducens</name>
    <dbReference type="NCBI Taxonomy" id="2872639"/>
    <lineage>
        <taxon>Bacteria</taxon>
        <taxon>Pseudomonadati</taxon>
        <taxon>Pseudomonadota</taxon>
        <taxon>Gammaproteobacteria</taxon>
        <taxon>Lysobacterales</taxon>
        <taxon>Lysobacteraceae</taxon>
        <taxon>Novilysobacter</taxon>
    </lineage>
</organism>
<proteinExistence type="predicted"/>
<reference evidence="2 3" key="1">
    <citation type="submission" date="2021-09" db="EMBL/GenBank/DDBJ databases">
        <title>Lysobacter sp. 13A isolated from the river sediment.</title>
        <authorList>
            <person name="Liu H."/>
            <person name="Li S."/>
            <person name="Mao S."/>
        </authorList>
    </citation>
    <scope>NUCLEOTIDE SEQUENCE [LARGE SCALE GENOMIC DNA]</scope>
    <source>
        <strain evidence="2 3">13A</strain>
    </source>
</reference>
<evidence type="ECO:0000313" key="3">
    <source>
        <dbReference type="Proteomes" id="UP001430954"/>
    </source>
</evidence>
<name>A0ABS7T807_9GAMM</name>
<evidence type="ECO:0000259" key="1">
    <source>
        <dbReference type="PROSITE" id="PS50846"/>
    </source>
</evidence>
<dbReference type="InterPro" id="IPR036163">
    <property type="entry name" value="HMA_dom_sf"/>
</dbReference>
<evidence type="ECO:0000313" key="2">
    <source>
        <dbReference type="EMBL" id="MBZ4040003.1"/>
    </source>
</evidence>
<sequence>MLLDVENITCDKCPPAIEKAIHAVDGDADVTVDIAESRVRIEGGITQQQAIDALSAAGYAASAAAPHSGAGSDCCGGCS</sequence>
<comment type="caution">
    <text evidence="2">The sequence shown here is derived from an EMBL/GenBank/DDBJ whole genome shotgun (WGS) entry which is preliminary data.</text>
</comment>
<dbReference type="RefSeq" id="WP_223676437.1">
    <property type="nucleotide sequence ID" value="NZ_JAINZW010000004.1"/>
</dbReference>
<dbReference type="Proteomes" id="UP001430954">
    <property type="component" value="Unassembled WGS sequence"/>
</dbReference>
<protein>
    <submittedName>
        <fullName evidence="2">Heavy-metal-associated domain-containing protein</fullName>
    </submittedName>
</protein>
<dbReference type="SUPFAM" id="SSF55008">
    <property type="entry name" value="HMA, heavy metal-associated domain"/>
    <property type="match status" value="1"/>
</dbReference>
<gene>
    <name evidence="2" type="ORF">K6753_10730</name>
</gene>
<keyword evidence="3" id="KW-1185">Reference proteome</keyword>
<dbReference type="InterPro" id="IPR006121">
    <property type="entry name" value="HMA_dom"/>
</dbReference>
<dbReference type="Gene3D" id="3.30.70.100">
    <property type="match status" value="1"/>
</dbReference>